<feature type="transmembrane region" description="Helical" evidence="7">
    <location>
        <begin position="75"/>
        <end position="95"/>
    </location>
</feature>
<dbReference type="InterPro" id="IPR001712">
    <property type="entry name" value="T3SS_FHIPEP"/>
</dbReference>
<feature type="transmembrane region" description="Helical" evidence="7">
    <location>
        <begin position="45"/>
        <end position="63"/>
    </location>
</feature>
<dbReference type="PANTHER" id="PTHR30161">
    <property type="entry name" value="FLAGELLAR EXPORT PROTEIN, MEMBRANE FLHA SUBUNIT-RELATED"/>
    <property type="match status" value="1"/>
</dbReference>
<feature type="transmembrane region" description="Helical" evidence="7">
    <location>
        <begin position="248"/>
        <end position="267"/>
    </location>
</feature>
<name>M4VNX7_9BACT</name>
<keyword evidence="7" id="KW-1006">Bacterial flagellum protein export</keyword>
<keyword evidence="4 7" id="KW-0812">Transmembrane</keyword>
<feature type="transmembrane region" description="Helical" evidence="7">
    <location>
        <begin position="115"/>
        <end position="138"/>
    </location>
</feature>
<organism evidence="8 9">
    <name type="scientific">Pseudobdellovibrio exovorus JSS</name>
    <dbReference type="NCBI Taxonomy" id="1184267"/>
    <lineage>
        <taxon>Bacteria</taxon>
        <taxon>Pseudomonadati</taxon>
        <taxon>Bdellovibrionota</taxon>
        <taxon>Bdellovibrionia</taxon>
        <taxon>Bdellovibrionales</taxon>
        <taxon>Pseudobdellovibrionaceae</taxon>
        <taxon>Pseudobdellovibrio</taxon>
    </lineage>
</organism>
<keyword evidence="5 7" id="KW-1133">Transmembrane helix</keyword>
<dbReference type="OrthoDB" id="5287428at2"/>
<dbReference type="GO" id="GO:0044780">
    <property type="term" value="P:bacterial-type flagellum assembly"/>
    <property type="evidence" value="ECO:0007669"/>
    <property type="project" value="InterPro"/>
</dbReference>
<evidence type="ECO:0000313" key="9">
    <source>
        <dbReference type="Proteomes" id="UP000012040"/>
    </source>
</evidence>
<evidence type="ECO:0000256" key="7">
    <source>
        <dbReference type="RuleBase" id="RU364093"/>
    </source>
</evidence>
<dbReference type="PROSITE" id="PS00994">
    <property type="entry name" value="FHIPEP"/>
    <property type="match status" value="1"/>
</dbReference>
<reference evidence="8 9" key="1">
    <citation type="journal article" date="2013" name="ISME J.">
        <title>By their genes ye shall know them: genomic signatures of predatory bacteria.</title>
        <authorList>
            <person name="Pasternak Z."/>
            <person name="Pietrokovski S."/>
            <person name="Rotem O."/>
            <person name="Gophna U."/>
            <person name="Lurie-Weinberger M.N."/>
            <person name="Jurkevitch E."/>
        </authorList>
    </citation>
    <scope>NUCLEOTIDE SEQUENCE [LARGE SCALE GENOMIC DNA]</scope>
    <source>
        <strain evidence="8 9">JSS</strain>
    </source>
</reference>
<evidence type="ECO:0000256" key="1">
    <source>
        <dbReference type="ARBA" id="ARBA00004651"/>
    </source>
</evidence>
<keyword evidence="7" id="KW-1005">Bacterial flagellum biogenesis</keyword>
<keyword evidence="6 7" id="KW-0472">Membrane</keyword>
<keyword evidence="3 7" id="KW-1003">Cell membrane</keyword>
<dbReference type="InterPro" id="IPR042194">
    <property type="entry name" value="FHIPEP_1"/>
</dbReference>
<comment type="similarity">
    <text evidence="2 7">Belongs to the FHIPEP (flagella/HR/invasion proteins export pore) family.</text>
</comment>
<dbReference type="Pfam" id="PF00771">
    <property type="entry name" value="FHIPEP"/>
    <property type="match status" value="1"/>
</dbReference>
<evidence type="ECO:0000256" key="5">
    <source>
        <dbReference type="ARBA" id="ARBA00022989"/>
    </source>
</evidence>
<evidence type="ECO:0000256" key="4">
    <source>
        <dbReference type="ARBA" id="ARBA00022692"/>
    </source>
</evidence>
<dbReference type="HOGENOM" id="CLU_015346_3_0_7"/>
<comment type="subcellular location">
    <subcellularLocation>
        <location evidence="1 7">Cell membrane</location>
        <topology evidence="1 7">Multi-pass membrane protein</topology>
    </subcellularLocation>
</comment>
<protein>
    <recommendedName>
        <fullName evidence="7">Flagellar biosynthesis protein FlhA</fullName>
    </recommendedName>
</protein>
<dbReference type="InterPro" id="IPR006301">
    <property type="entry name" value="FlhA"/>
</dbReference>
<dbReference type="EMBL" id="CP003537">
    <property type="protein sequence ID" value="AGH94834.1"/>
    <property type="molecule type" value="Genomic_DNA"/>
</dbReference>
<evidence type="ECO:0000256" key="6">
    <source>
        <dbReference type="ARBA" id="ARBA00023136"/>
    </source>
</evidence>
<gene>
    <name evidence="7" type="primary">flhA</name>
    <name evidence="8" type="ORF">A11Q_614</name>
</gene>
<dbReference type="GO" id="GO:0005886">
    <property type="term" value="C:plasma membrane"/>
    <property type="evidence" value="ECO:0007669"/>
    <property type="project" value="UniProtKB-SubCell"/>
</dbReference>
<keyword evidence="8" id="KW-0969">Cilium</keyword>
<evidence type="ECO:0000313" key="8">
    <source>
        <dbReference type="EMBL" id="AGH94834.1"/>
    </source>
</evidence>
<dbReference type="NCBIfam" id="TIGR01398">
    <property type="entry name" value="FlhA"/>
    <property type="match status" value="1"/>
</dbReference>
<dbReference type="InterPro" id="IPR042193">
    <property type="entry name" value="FHIPEP_3"/>
</dbReference>
<dbReference type="GO" id="GO:0009306">
    <property type="term" value="P:protein secretion"/>
    <property type="evidence" value="ECO:0007669"/>
    <property type="project" value="InterPro"/>
</dbReference>
<keyword evidence="8" id="KW-0282">Flagellum</keyword>
<dbReference type="InterPro" id="IPR025505">
    <property type="entry name" value="FHIPEP_CS"/>
</dbReference>
<dbReference type="STRING" id="1184267.A11Q_614"/>
<evidence type="ECO:0000256" key="2">
    <source>
        <dbReference type="ARBA" id="ARBA00008835"/>
    </source>
</evidence>
<dbReference type="Gene3D" id="3.40.50.12790">
    <property type="entry name" value="FHIPEP family, domain 4"/>
    <property type="match status" value="1"/>
</dbReference>
<dbReference type="PANTHER" id="PTHR30161:SF1">
    <property type="entry name" value="FLAGELLAR BIOSYNTHESIS PROTEIN FLHA-RELATED"/>
    <property type="match status" value="1"/>
</dbReference>
<keyword evidence="9" id="KW-1185">Reference proteome</keyword>
<dbReference type="Gene3D" id="1.10.8.540">
    <property type="entry name" value="FHIPEP family, domain 3"/>
    <property type="match status" value="1"/>
</dbReference>
<dbReference type="KEGG" id="bex:A11Q_614"/>
<dbReference type="eggNOG" id="COG1298">
    <property type="taxonomic scope" value="Bacteria"/>
</dbReference>
<dbReference type="PRINTS" id="PR00949">
    <property type="entry name" value="TYPE3IMAPROT"/>
</dbReference>
<feature type="transmembrane region" description="Helical" evidence="7">
    <location>
        <begin position="20"/>
        <end position="39"/>
    </location>
</feature>
<dbReference type="Proteomes" id="UP000012040">
    <property type="component" value="Chromosome"/>
</dbReference>
<dbReference type="AlphaFoldDB" id="M4VNX7"/>
<dbReference type="Gene3D" id="3.40.30.60">
    <property type="entry name" value="FHIPEP family, domain 1"/>
    <property type="match status" value="1"/>
</dbReference>
<sequence length="695" mass="75276">MQQLFLFAKRFEKYTKNTDLFIAIGVLVIIAVMIIPLPALVIDVALTFSLAISLLILLTSIYVTRTLDFTSFPSLLLMTTLFRLALNVSTTRLILSHGHEGPAAAGGVIQAFANVIVGNNYVIGFIIFAILVVINFIVITKGSGRVAEVAARFTLDAMPGKQMSIDAELNAGAINETEARKRRREVEQEADFYGAMDGASKFVRGDAIAGILILVINIVGGLLIGVMQKGLDVATAAKYYSMLTIGDGLMGQIPALIISTAAGIIVTRSSSGENMGAEVTGQLFVNPRAIYITGGVLAVLAIIPGLPTLPFLIMGAGLVSFGWIVAQYKVEAIQNEKKKAEEQLTAPKKESVESMLPLDMVELEVGYGLINVVDSSKSGDLLERISSVRKQFALDLGIVVPSVHIRDNLQLAPGEYRFLIKGNKIGGGVLRPDALLAMDPGQVTEQVDGIPTKEPAFGLDAMWISAINREKAELAGYTVVDLPTVMATHITEMIRTHAHELLGRQEASQLIENFKKTHPKVVDELIPDQLSLGGVVKVMQNLLKEQVSIRNLLTIFETLADEAGRTKDLDLLTEAVRKQLSRSITSKYTSEDGSVTVMTLDARLEELVANALLQTEQGVQLVMDPQSASRMISNIAQQIENHPEIASQPILLTSPTVRRHIFKLVSRFIPQLIVLSHNEVTADVKVQSVASVGLN</sequence>
<comment type="function">
    <text evidence="7">Required for formation of the rod structure of the flagellar apparatus. Together with FliI and FliH, may constitute the export apparatus of flagellin.</text>
</comment>
<feature type="transmembrane region" description="Helical" evidence="7">
    <location>
        <begin position="207"/>
        <end position="228"/>
    </location>
</feature>
<evidence type="ECO:0000256" key="3">
    <source>
        <dbReference type="ARBA" id="ARBA00022475"/>
    </source>
</evidence>
<dbReference type="RefSeq" id="WP_015469324.1">
    <property type="nucleotide sequence ID" value="NC_020813.1"/>
</dbReference>
<dbReference type="PIRSF" id="PIRSF005419">
    <property type="entry name" value="FlhA"/>
    <property type="match status" value="1"/>
</dbReference>
<feature type="transmembrane region" description="Helical" evidence="7">
    <location>
        <begin position="288"/>
        <end position="306"/>
    </location>
</feature>
<keyword evidence="8" id="KW-0966">Cell projection</keyword>
<dbReference type="InterPro" id="IPR042196">
    <property type="entry name" value="FHIPEP_4"/>
</dbReference>
<keyword evidence="7" id="KW-0653">Protein transport</keyword>
<dbReference type="PATRIC" id="fig|1184267.3.peg.624"/>
<accession>M4VNX7</accession>
<proteinExistence type="inferred from homology"/>
<keyword evidence="7" id="KW-0813">Transport</keyword>